<dbReference type="InterPro" id="IPR032458">
    <property type="entry name" value="Histone_H2A_CS"/>
</dbReference>
<dbReference type="Pfam" id="PF00125">
    <property type="entry name" value="Histone"/>
    <property type="match status" value="1"/>
</dbReference>
<dbReference type="GO" id="GO:0003677">
    <property type="term" value="F:DNA binding"/>
    <property type="evidence" value="ECO:0007669"/>
    <property type="project" value="UniProtKB-KW"/>
</dbReference>
<evidence type="ECO:0000256" key="4">
    <source>
        <dbReference type="ARBA" id="ARBA00022454"/>
    </source>
</evidence>
<dbReference type="CDD" id="cd00074">
    <property type="entry name" value="HFD_H2A"/>
    <property type="match status" value="1"/>
</dbReference>
<dbReference type="SUPFAM" id="SSF47113">
    <property type="entry name" value="Histone-fold"/>
    <property type="match status" value="1"/>
</dbReference>
<evidence type="ECO:0000313" key="12">
    <source>
        <dbReference type="EMBL" id="TRY64542.1"/>
    </source>
</evidence>
<reference evidence="12 13" key="1">
    <citation type="journal article" date="2019" name="Sci. Data">
        <title>Hybrid genome assembly and annotation of Danionella translucida.</title>
        <authorList>
            <person name="Kadobianskyi M."/>
            <person name="Schulze L."/>
            <person name="Schuelke M."/>
            <person name="Judkewitz B."/>
        </authorList>
    </citation>
    <scope>NUCLEOTIDE SEQUENCE [LARGE SCALE GENOMIC DNA]</scope>
    <source>
        <strain evidence="12 13">Bolton</strain>
    </source>
</reference>
<dbReference type="GO" id="GO:0030527">
    <property type="term" value="F:structural constituent of chromatin"/>
    <property type="evidence" value="ECO:0007669"/>
    <property type="project" value="InterPro"/>
</dbReference>
<keyword evidence="8 10" id="KW-0539">Nucleus</keyword>
<evidence type="ECO:0000256" key="10">
    <source>
        <dbReference type="RuleBase" id="RU003767"/>
    </source>
</evidence>
<feature type="domain" description="Macro" evidence="11">
    <location>
        <begin position="88"/>
        <end position="271"/>
    </location>
</feature>
<dbReference type="PANTHER" id="PTHR23430">
    <property type="entry name" value="HISTONE H2A"/>
    <property type="match status" value="1"/>
</dbReference>
<proteinExistence type="inferred from homology"/>
<dbReference type="SMART" id="SM00414">
    <property type="entry name" value="H2A"/>
    <property type="match status" value="1"/>
</dbReference>
<evidence type="ECO:0000256" key="7">
    <source>
        <dbReference type="ARBA" id="ARBA00023125"/>
    </source>
</evidence>
<dbReference type="GO" id="GO:0000786">
    <property type="term" value="C:nucleosome"/>
    <property type="evidence" value="ECO:0007669"/>
    <property type="project" value="UniProtKB-KW"/>
</dbReference>
<protein>
    <recommendedName>
        <fullName evidence="10">Histone H2A</fullName>
    </recommendedName>
</protein>
<keyword evidence="9 10" id="KW-0544">Nucleosome core</keyword>
<evidence type="ECO:0000259" key="11">
    <source>
        <dbReference type="PROSITE" id="PS51154"/>
    </source>
</evidence>
<evidence type="ECO:0000256" key="1">
    <source>
        <dbReference type="ARBA" id="ARBA00004123"/>
    </source>
</evidence>
<evidence type="ECO:0000313" key="13">
    <source>
        <dbReference type="Proteomes" id="UP000316079"/>
    </source>
</evidence>
<accession>A0A553NGG6</accession>
<keyword evidence="7 10" id="KW-0238">DNA-binding</keyword>
<evidence type="ECO:0000256" key="8">
    <source>
        <dbReference type="ARBA" id="ARBA00023242"/>
    </source>
</evidence>
<keyword evidence="5" id="KW-0156">Chromatin regulator</keyword>
<dbReference type="PROSITE" id="PS51154">
    <property type="entry name" value="MACRO"/>
    <property type="match status" value="1"/>
</dbReference>
<dbReference type="GO" id="GO:0005634">
    <property type="term" value="C:nucleus"/>
    <property type="evidence" value="ECO:0007669"/>
    <property type="project" value="UniProtKB-SubCell"/>
</dbReference>
<evidence type="ECO:0000256" key="5">
    <source>
        <dbReference type="ARBA" id="ARBA00022853"/>
    </source>
</evidence>
<dbReference type="Gene3D" id="3.40.220.10">
    <property type="entry name" value="Leucine Aminopeptidase, subunit E, domain 1"/>
    <property type="match status" value="1"/>
</dbReference>
<dbReference type="InterPro" id="IPR043472">
    <property type="entry name" value="Macro_dom-like"/>
</dbReference>
<comment type="similarity">
    <text evidence="3 10">Belongs to the histone H2A family.</text>
</comment>
<evidence type="ECO:0000256" key="2">
    <source>
        <dbReference type="ARBA" id="ARBA00004286"/>
    </source>
</evidence>
<dbReference type="GO" id="GO:0006325">
    <property type="term" value="P:chromatin organization"/>
    <property type="evidence" value="ECO:0007669"/>
    <property type="project" value="UniProtKB-KW"/>
</dbReference>
<dbReference type="PRINTS" id="PR00620">
    <property type="entry name" value="HISTONEH2A"/>
</dbReference>
<dbReference type="PROSITE" id="PS00046">
    <property type="entry name" value="HISTONE_H2A"/>
    <property type="match status" value="1"/>
</dbReference>
<dbReference type="AlphaFoldDB" id="A0A553NGG6"/>
<sequence>MCPEFTIMPPRAVKSSSKSSRSSRAGLIFPVGRLLRFFKKDLHRQRISVATPVYTAAVLEYLTAEILELAGNAARDNQKVRITPRHLLLAVANDQELQQQLHVVHADISTINSEAVVHPTNSTFYMGGEVGSALERVGGKQFEDAVSELRNSNGPLEVAGAAVTAGFKLPAKFVIHCYSPTWGSDRCAEMLELTVRNCLALADQEKLTSVAFPSIGSGRNGFPKQRAAQLILKAISSYFSSTMSSSIRTVYFVLFDHESIAIYTQEMEKLHG</sequence>
<dbReference type="SUPFAM" id="SSF52949">
    <property type="entry name" value="Macro domain-like"/>
    <property type="match status" value="1"/>
</dbReference>
<dbReference type="OrthoDB" id="9421954at2759"/>
<evidence type="ECO:0000256" key="3">
    <source>
        <dbReference type="ARBA" id="ARBA00010691"/>
    </source>
</evidence>
<evidence type="ECO:0000256" key="6">
    <source>
        <dbReference type="ARBA" id="ARBA00022990"/>
    </source>
</evidence>
<evidence type="ECO:0000256" key="9">
    <source>
        <dbReference type="ARBA" id="ARBA00023269"/>
    </source>
</evidence>
<dbReference type="InterPro" id="IPR007125">
    <property type="entry name" value="H2A/H2B/H3"/>
</dbReference>
<comment type="caution">
    <text evidence="12">The sequence shown here is derived from an EMBL/GenBank/DDBJ whole genome shotgun (WGS) entry which is preliminary data.</text>
</comment>
<dbReference type="FunFam" id="3.40.220.10:FF:000002">
    <property type="entry name" value="Core histone macro-H2A"/>
    <property type="match status" value="1"/>
</dbReference>
<dbReference type="GO" id="GO:0046982">
    <property type="term" value="F:protein heterodimerization activity"/>
    <property type="evidence" value="ECO:0007669"/>
    <property type="project" value="InterPro"/>
</dbReference>
<dbReference type="EMBL" id="SRMA01026990">
    <property type="protein sequence ID" value="TRY64542.1"/>
    <property type="molecule type" value="Genomic_DNA"/>
</dbReference>
<keyword evidence="4 10" id="KW-0158">Chromosome</keyword>
<dbReference type="InterPro" id="IPR002589">
    <property type="entry name" value="Macro_dom"/>
</dbReference>
<keyword evidence="6" id="KW-0007">Acetylation</keyword>
<dbReference type="InterPro" id="IPR009072">
    <property type="entry name" value="Histone-fold"/>
</dbReference>
<name>A0A553NGG6_9TELE</name>
<organism evidence="12 13">
    <name type="scientific">Danionella cerebrum</name>
    <dbReference type="NCBI Taxonomy" id="2873325"/>
    <lineage>
        <taxon>Eukaryota</taxon>
        <taxon>Metazoa</taxon>
        <taxon>Chordata</taxon>
        <taxon>Craniata</taxon>
        <taxon>Vertebrata</taxon>
        <taxon>Euteleostomi</taxon>
        <taxon>Actinopterygii</taxon>
        <taxon>Neopterygii</taxon>
        <taxon>Teleostei</taxon>
        <taxon>Ostariophysi</taxon>
        <taxon>Cypriniformes</taxon>
        <taxon>Danionidae</taxon>
        <taxon>Danioninae</taxon>
        <taxon>Danionella</taxon>
    </lineage>
</organism>
<dbReference type="InterPro" id="IPR002119">
    <property type="entry name" value="Histone_H2A"/>
</dbReference>
<dbReference type="Gene3D" id="1.10.20.10">
    <property type="entry name" value="Histone, subunit A"/>
    <property type="match status" value="1"/>
</dbReference>
<keyword evidence="13" id="KW-1185">Reference proteome</keyword>
<comment type="subunit">
    <text evidence="10">The nucleosome is a histone octamer containing two molecules each of H2A, H2B, H3 and H4 assembled in one H3-H4 heterotetramer and two H2A-H2B heterodimers. The octamer wraps approximately 147 bp of DNA.</text>
</comment>
<comment type="subcellular location">
    <subcellularLocation>
        <location evidence="2">Chromosome</location>
    </subcellularLocation>
    <subcellularLocation>
        <location evidence="1 10">Nucleus</location>
    </subcellularLocation>
</comment>
<dbReference type="Proteomes" id="UP000316079">
    <property type="component" value="Unassembled WGS sequence"/>
</dbReference>
<dbReference type="Pfam" id="PF01661">
    <property type="entry name" value="Macro"/>
    <property type="match status" value="1"/>
</dbReference>
<dbReference type="SMART" id="SM00506">
    <property type="entry name" value="A1pp"/>
    <property type="match status" value="1"/>
</dbReference>
<gene>
    <name evidence="12" type="ORF">DNTS_022661</name>
</gene>